<dbReference type="CDD" id="cd16379">
    <property type="entry name" value="YitT_C_like"/>
    <property type="match status" value="1"/>
</dbReference>
<keyword evidence="4 6" id="KW-1133">Transmembrane helix</keyword>
<keyword evidence="2" id="KW-1003">Cell membrane</keyword>
<comment type="caution">
    <text evidence="8">The sequence shown here is derived from an EMBL/GenBank/DDBJ whole genome shotgun (WGS) entry which is preliminary data.</text>
</comment>
<sequence>MKAYQLKDQVSEFIQVAIGITLASIGLKAFLLPNGFLDGGVTGIAILLSEVFDVKASIILPIISIPFFVIGYFKITNRILIKSVISILVLSVMIHVENFESITDDKLIIATFGGLFLGVGIGLAIKNGAVLDGSELLGIFFNNNFGISIGSVILIFNIVLFGITALVLTPEVAMYSILTYLVTSKAIDFTIQGFENYVGLMVISKKSEAVQLELSEKNGQGITVYKGGKGYGKKGMRQTEEIIHLVINRIDLRRIERIIDDIDHEAFIIEFDVNNIKGGKLKKYLS</sequence>
<name>A0ABV8AHH2_9FLAO</name>
<evidence type="ECO:0000313" key="8">
    <source>
        <dbReference type="EMBL" id="MFC3877433.1"/>
    </source>
</evidence>
<evidence type="ECO:0000256" key="4">
    <source>
        <dbReference type="ARBA" id="ARBA00022989"/>
    </source>
</evidence>
<protein>
    <submittedName>
        <fullName evidence="8">YitT family protein</fullName>
    </submittedName>
</protein>
<feature type="transmembrane region" description="Helical" evidence="6">
    <location>
        <begin position="52"/>
        <end position="73"/>
    </location>
</feature>
<feature type="domain" description="DUF2179" evidence="7">
    <location>
        <begin position="221"/>
        <end position="278"/>
    </location>
</feature>
<dbReference type="PANTHER" id="PTHR33545:SF3">
    <property type="entry name" value="UPF0750 MEMBRANE PROTEIN YQFU"/>
    <property type="match status" value="1"/>
</dbReference>
<keyword evidence="9" id="KW-1185">Reference proteome</keyword>
<dbReference type="Proteomes" id="UP001595812">
    <property type="component" value="Unassembled WGS sequence"/>
</dbReference>
<dbReference type="Pfam" id="PF02588">
    <property type="entry name" value="YitT_membrane"/>
    <property type="match status" value="1"/>
</dbReference>
<feature type="transmembrane region" description="Helical" evidence="6">
    <location>
        <begin position="79"/>
        <end position="96"/>
    </location>
</feature>
<keyword evidence="3 6" id="KW-0812">Transmembrane</keyword>
<evidence type="ECO:0000256" key="3">
    <source>
        <dbReference type="ARBA" id="ARBA00022692"/>
    </source>
</evidence>
<dbReference type="InterPro" id="IPR019264">
    <property type="entry name" value="DUF2179"/>
</dbReference>
<dbReference type="RefSeq" id="WP_386099709.1">
    <property type="nucleotide sequence ID" value="NZ_JBHSAT010000004.1"/>
</dbReference>
<evidence type="ECO:0000256" key="2">
    <source>
        <dbReference type="ARBA" id="ARBA00022475"/>
    </source>
</evidence>
<feature type="transmembrane region" description="Helical" evidence="6">
    <location>
        <begin position="13"/>
        <end position="31"/>
    </location>
</feature>
<evidence type="ECO:0000259" key="7">
    <source>
        <dbReference type="Pfam" id="PF10035"/>
    </source>
</evidence>
<dbReference type="InterPro" id="IPR051461">
    <property type="entry name" value="UPF0750_membrane"/>
</dbReference>
<feature type="transmembrane region" description="Helical" evidence="6">
    <location>
        <begin position="108"/>
        <end position="125"/>
    </location>
</feature>
<dbReference type="InterPro" id="IPR003740">
    <property type="entry name" value="YitT"/>
</dbReference>
<reference evidence="9" key="1">
    <citation type="journal article" date="2019" name="Int. J. Syst. Evol. Microbiol.">
        <title>The Global Catalogue of Microorganisms (GCM) 10K type strain sequencing project: providing services to taxonomists for standard genome sequencing and annotation.</title>
        <authorList>
            <consortium name="The Broad Institute Genomics Platform"/>
            <consortium name="The Broad Institute Genome Sequencing Center for Infectious Disease"/>
            <person name="Wu L."/>
            <person name="Ma J."/>
        </authorList>
    </citation>
    <scope>NUCLEOTIDE SEQUENCE [LARGE SCALE GENOMIC DNA]</scope>
    <source>
        <strain evidence="9">CECT 8979</strain>
    </source>
</reference>
<dbReference type="PIRSF" id="PIRSF006483">
    <property type="entry name" value="Membrane_protein_YitT"/>
    <property type="match status" value="1"/>
</dbReference>
<accession>A0ABV8AHH2</accession>
<dbReference type="PANTHER" id="PTHR33545">
    <property type="entry name" value="UPF0750 MEMBRANE PROTEIN YITT-RELATED"/>
    <property type="match status" value="1"/>
</dbReference>
<dbReference type="EMBL" id="JBHSAT010000004">
    <property type="protein sequence ID" value="MFC3877433.1"/>
    <property type="molecule type" value="Genomic_DNA"/>
</dbReference>
<organism evidence="8 9">
    <name type="scientific">Winogradskyella maritima</name>
    <dbReference type="NCBI Taxonomy" id="1517766"/>
    <lineage>
        <taxon>Bacteria</taxon>
        <taxon>Pseudomonadati</taxon>
        <taxon>Bacteroidota</taxon>
        <taxon>Flavobacteriia</taxon>
        <taxon>Flavobacteriales</taxon>
        <taxon>Flavobacteriaceae</taxon>
        <taxon>Winogradskyella</taxon>
    </lineage>
</organism>
<gene>
    <name evidence="8" type="ORF">ACFOSX_09335</name>
</gene>
<comment type="subcellular location">
    <subcellularLocation>
        <location evidence="1">Cell membrane</location>
        <topology evidence="1">Multi-pass membrane protein</topology>
    </subcellularLocation>
</comment>
<evidence type="ECO:0000256" key="5">
    <source>
        <dbReference type="ARBA" id="ARBA00023136"/>
    </source>
</evidence>
<feature type="transmembrane region" description="Helical" evidence="6">
    <location>
        <begin position="145"/>
        <end position="168"/>
    </location>
</feature>
<dbReference type="Pfam" id="PF10035">
    <property type="entry name" value="DUF2179"/>
    <property type="match status" value="1"/>
</dbReference>
<proteinExistence type="predicted"/>
<evidence type="ECO:0000256" key="1">
    <source>
        <dbReference type="ARBA" id="ARBA00004651"/>
    </source>
</evidence>
<dbReference type="Gene3D" id="3.30.70.120">
    <property type="match status" value="1"/>
</dbReference>
<evidence type="ECO:0000313" key="9">
    <source>
        <dbReference type="Proteomes" id="UP001595812"/>
    </source>
</evidence>
<dbReference type="InterPro" id="IPR015867">
    <property type="entry name" value="N-reg_PII/ATP_PRibTrfase_C"/>
</dbReference>
<evidence type="ECO:0000256" key="6">
    <source>
        <dbReference type="SAM" id="Phobius"/>
    </source>
</evidence>
<keyword evidence="5 6" id="KW-0472">Membrane</keyword>